<feature type="domain" description="Amidohydrolase-related" evidence="9">
    <location>
        <begin position="70"/>
        <end position="431"/>
    </location>
</feature>
<keyword evidence="5 8" id="KW-0378">Hydrolase</keyword>
<proteinExistence type="inferred from homology"/>
<geneLocation type="plasmid" evidence="10">
    <name>p-HB236076</name>
</geneLocation>
<accession>A0AB39HJU0</accession>
<dbReference type="NCBIfam" id="TIGR02967">
    <property type="entry name" value="guan_deamin"/>
    <property type="match status" value="1"/>
</dbReference>
<evidence type="ECO:0000256" key="1">
    <source>
        <dbReference type="ARBA" id="ARBA00004984"/>
    </source>
</evidence>
<comment type="pathway">
    <text evidence="1 8">Purine metabolism; guanine degradation; xanthine from guanine: step 1/1.</text>
</comment>
<name>A0AB39HJU0_9VIBR</name>
<keyword evidence="6 8" id="KW-0862">Zinc</keyword>
<dbReference type="GO" id="GO:0005829">
    <property type="term" value="C:cytosol"/>
    <property type="evidence" value="ECO:0007669"/>
    <property type="project" value="TreeGrafter"/>
</dbReference>
<dbReference type="NCBIfam" id="NF006679">
    <property type="entry name" value="PRK09228.1"/>
    <property type="match status" value="1"/>
</dbReference>
<dbReference type="GO" id="GO:0008892">
    <property type="term" value="F:guanine deaminase activity"/>
    <property type="evidence" value="ECO:0007669"/>
    <property type="project" value="UniProtKB-UniRule"/>
</dbReference>
<dbReference type="InterPro" id="IPR051607">
    <property type="entry name" value="Metallo-dep_hydrolases"/>
</dbReference>
<evidence type="ECO:0000256" key="5">
    <source>
        <dbReference type="ARBA" id="ARBA00022801"/>
    </source>
</evidence>
<reference evidence="10" key="1">
    <citation type="submission" date="2024-07" db="EMBL/GenBank/DDBJ databases">
        <title>Genome Analysis of a Potential Novel Vibrio Species Secreting pH- and Thermo-stable Alginate Lyase and its Application in Producing Alginate Oligosaccharides.</title>
        <authorList>
            <person name="Huang H."/>
            <person name="Bao K."/>
        </authorList>
    </citation>
    <scope>NUCLEOTIDE SEQUENCE</scope>
    <source>
        <strain evidence="10">HB236076</strain>
        <plasmid evidence="10">p-HB236076</plasmid>
    </source>
</reference>
<keyword evidence="10" id="KW-0614">Plasmid</keyword>
<dbReference type="InterPro" id="IPR011059">
    <property type="entry name" value="Metal-dep_hydrolase_composite"/>
</dbReference>
<dbReference type="InterPro" id="IPR006680">
    <property type="entry name" value="Amidohydro-rel"/>
</dbReference>
<evidence type="ECO:0000256" key="6">
    <source>
        <dbReference type="ARBA" id="ARBA00022833"/>
    </source>
</evidence>
<dbReference type="KEGG" id="vih:AB0763_16060"/>
<evidence type="ECO:0000256" key="4">
    <source>
        <dbReference type="ARBA" id="ARBA00022723"/>
    </source>
</evidence>
<dbReference type="Gene3D" id="3.20.20.140">
    <property type="entry name" value="Metal-dependent hydrolases"/>
    <property type="match status" value="1"/>
</dbReference>
<evidence type="ECO:0000256" key="2">
    <source>
        <dbReference type="ARBA" id="ARBA00006745"/>
    </source>
</evidence>
<dbReference type="PANTHER" id="PTHR11271:SF6">
    <property type="entry name" value="GUANINE DEAMINASE"/>
    <property type="match status" value="1"/>
</dbReference>
<dbReference type="AlphaFoldDB" id="A0AB39HJU0"/>
<gene>
    <name evidence="10" type="primary">guaD</name>
    <name evidence="10" type="ORF">AB0763_16060</name>
</gene>
<dbReference type="GO" id="GO:0006147">
    <property type="term" value="P:guanine catabolic process"/>
    <property type="evidence" value="ECO:0007669"/>
    <property type="project" value="UniProtKB-UniRule"/>
</dbReference>
<dbReference type="InterPro" id="IPR032466">
    <property type="entry name" value="Metal_Hydrolase"/>
</dbReference>
<dbReference type="PANTHER" id="PTHR11271">
    <property type="entry name" value="GUANINE DEAMINASE"/>
    <property type="match status" value="1"/>
</dbReference>
<dbReference type="RefSeq" id="WP_306099460.1">
    <property type="nucleotide sequence ID" value="NZ_CP162602.1"/>
</dbReference>
<comment type="function">
    <text evidence="8">Catalyzes the hydrolytic deamination of guanine, producing xanthine and ammonia.</text>
</comment>
<comment type="cofactor">
    <cofactor evidence="8">
        <name>Zn(2+)</name>
        <dbReference type="ChEBI" id="CHEBI:29105"/>
    </cofactor>
    <text evidence="8">Binds 1 zinc ion per subunit.</text>
</comment>
<comment type="similarity">
    <text evidence="2 8">Belongs to the metallo-dependent hydrolases superfamily. ATZ/TRZ family.</text>
</comment>
<evidence type="ECO:0000256" key="7">
    <source>
        <dbReference type="NCBIfam" id="TIGR02967"/>
    </source>
</evidence>
<dbReference type="SUPFAM" id="SSF51338">
    <property type="entry name" value="Composite domain of metallo-dependent hydrolases"/>
    <property type="match status" value="1"/>
</dbReference>
<protein>
    <recommendedName>
        <fullName evidence="3 7">Guanine deaminase</fullName>
        <shortName evidence="8">Guanase</shortName>
        <ecNumber evidence="3 7">3.5.4.3</ecNumber>
    </recommendedName>
    <alternativeName>
        <fullName evidence="8">Guanine aminohydrolase</fullName>
    </alternativeName>
</protein>
<dbReference type="GO" id="GO:0008270">
    <property type="term" value="F:zinc ion binding"/>
    <property type="evidence" value="ECO:0007669"/>
    <property type="project" value="UniProtKB-UniRule"/>
</dbReference>
<dbReference type="FunFam" id="3.20.20.140:FF:000022">
    <property type="entry name" value="Guanine deaminase"/>
    <property type="match status" value="1"/>
</dbReference>
<comment type="catalytic activity">
    <reaction evidence="8">
        <text>guanine + H2O + H(+) = xanthine + NH4(+)</text>
        <dbReference type="Rhea" id="RHEA:14665"/>
        <dbReference type="ChEBI" id="CHEBI:15377"/>
        <dbReference type="ChEBI" id="CHEBI:15378"/>
        <dbReference type="ChEBI" id="CHEBI:16235"/>
        <dbReference type="ChEBI" id="CHEBI:17712"/>
        <dbReference type="ChEBI" id="CHEBI:28938"/>
        <dbReference type="EC" id="3.5.4.3"/>
    </reaction>
</comment>
<sequence>MALSLHRGAILHFPTATHNPADDHVYHADGVLLIDDGKILALSSAEQFFAADENQHWLNSPNYIKHQGLILPGMIDSHVHFPQMEIIASYGNQLLDWLNQYTFPAESQFGDQAYANQQAEFFIQQLFKHGTTSACVYATIHPESVNAFFEQAQAHHACMIAGKVMMDRHCPDNLRDEAQQSYHQSKALIEQWHKTDRLLYAVTPRFAPTSTPLQLQLAGQLATEHPDTFIQTHISENKDEIAWVASLYPESKDYLDVYQQNNLVRERCLLGHGIHLTEREKQAIADTGASISFCPSSNLFLGSGLFPYFEAKERGIPVSIASDVGGGTSLSLFANQSDAYKILQLQNQSLNPFESLYLCTQGAAVAMGLEHDIGNLNQGTAADFIVLDTQGSDMLSQRLQKTTTLSEALFAYIVLGDDRAIEKTYVAGKQVYQSTLTADNRTAVS</sequence>
<evidence type="ECO:0000259" key="9">
    <source>
        <dbReference type="Pfam" id="PF01979"/>
    </source>
</evidence>
<dbReference type="SUPFAM" id="SSF51556">
    <property type="entry name" value="Metallo-dependent hydrolases"/>
    <property type="match status" value="1"/>
</dbReference>
<dbReference type="EMBL" id="CP162602">
    <property type="protein sequence ID" value="XDK26556.1"/>
    <property type="molecule type" value="Genomic_DNA"/>
</dbReference>
<keyword evidence="4 8" id="KW-0479">Metal-binding</keyword>
<dbReference type="Gene3D" id="2.30.40.10">
    <property type="entry name" value="Urease, subunit C, domain 1"/>
    <property type="match status" value="1"/>
</dbReference>
<evidence type="ECO:0000256" key="3">
    <source>
        <dbReference type="ARBA" id="ARBA00012781"/>
    </source>
</evidence>
<dbReference type="EC" id="3.5.4.3" evidence="3 7"/>
<dbReference type="Pfam" id="PF01979">
    <property type="entry name" value="Amidohydro_1"/>
    <property type="match status" value="1"/>
</dbReference>
<evidence type="ECO:0000256" key="8">
    <source>
        <dbReference type="RuleBase" id="RU366009"/>
    </source>
</evidence>
<evidence type="ECO:0000313" key="10">
    <source>
        <dbReference type="EMBL" id="XDK26556.1"/>
    </source>
</evidence>
<dbReference type="InterPro" id="IPR014311">
    <property type="entry name" value="Guanine_deaminase"/>
</dbReference>
<organism evidence="10">
    <name type="scientific">Vibrio sp. HB236076</name>
    <dbReference type="NCBI Taxonomy" id="3232307"/>
    <lineage>
        <taxon>Bacteria</taxon>
        <taxon>Pseudomonadati</taxon>
        <taxon>Pseudomonadota</taxon>
        <taxon>Gammaproteobacteria</taxon>
        <taxon>Vibrionales</taxon>
        <taxon>Vibrionaceae</taxon>
        <taxon>Vibrio</taxon>
    </lineage>
</organism>